<gene>
    <name evidence="1" type="ORF">RRG08_059857</name>
</gene>
<proteinExistence type="predicted"/>
<dbReference type="AlphaFoldDB" id="A0AAE1CWU9"/>
<evidence type="ECO:0000313" key="1">
    <source>
        <dbReference type="EMBL" id="KAK3741623.1"/>
    </source>
</evidence>
<reference evidence="1" key="1">
    <citation type="journal article" date="2023" name="G3 (Bethesda)">
        <title>A reference genome for the long-term kleptoplast-retaining sea slug Elysia crispata morphotype clarki.</title>
        <authorList>
            <person name="Eastman K.E."/>
            <person name="Pendleton A.L."/>
            <person name="Shaikh M.A."/>
            <person name="Suttiyut T."/>
            <person name="Ogas R."/>
            <person name="Tomko P."/>
            <person name="Gavelis G."/>
            <person name="Widhalm J.R."/>
            <person name="Wisecaver J.H."/>
        </authorList>
    </citation>
    <scope>NUCLEOTIDE SEQUENCE</scope>
    <source>
        <strain evidence="1">ECLA1</strain>
    </source>
</reference>
<protein>
    <submittedName>
        <fullName evidence="1">Uncharacterized protein</fullName>
    </submittedName>
</protein>
<keyword evidence="2" id="KW-1185">Reference proteome</keyword>
<organism evidence="1 2">
    <name type="scientific">Elysia crispata</name>
    <name type="common">lettuce slug</name>
    <dbReference type="NCBI Taxonomy" id="231223"/>
    <lineage>
        <taxon>Eukaryota</taxon>
        <taxon>Metazoa</taxon>
        <taxon>Spiralia</taxon>
        <taxon>Lophotrochozoa</taxon>
        <taxon>Mollusca</taxon>
        <taxon>Gastropoda</taxon>
        <taxon>Heterobranchia</taxon>
        <taxon>Euthyneura</taxon>
        <taxon>Panpulmonata</taxon>
        <taxon>Sacoglossa</taxon>
        <taxon>Placobranchoidea</taxon>
        <taxon>Plakobranchidae</taxon>
        <taxon>Elysia</taxon>
    </lineage>
</organism>
<evidence type="ECO:0000313" key="2">
    <source>
        <dbReference type="Proteomes" id="UP001283361"/>
    </source>
</evidence>
<dbReference type="EMBL" id="JAWDGP010006412">
    <property type="protein sequence ID" value="KAK3741623.1"/>
    <property type="molecule type" value="Genomic_DNA"/>
</dbReference>
<name>A0AAE1CWU9_9GAST</name>
<comment type="caution">
    <text evidence="1">The sequence shown here is derived from an EMBL/GenBank/DDBJ whole genome shotgun (WGS) entry which is preliminary data.</text>
</comment>
<dbReference type="Proteomes" id="UP001283361">
    <property type="component" value="Unassembled WGS sequence"/>
</dbReference>
<sequence length="171" mass="18654">MMVKRVCVDLQSGEQGDNVAVSVPRMTIEIGGPRNILGVIIDRREDKDQYRKAIKAGILNVEHVKQAVSQGTEDQSVLNHVTEAVTVNNVRKYVVCIVDGPSVTMSTGFVTMAVTLVTMVLYVHRNVLLGNTETDVRQTAASPVLDQTMPVTLWMGPVVPVIQVTRGTNVI</sequence>
<accession>A0AAE1CWU9</accession>